<evidence type="ECO:0000256" key="2">
    <source>
        <dbReference type="SAM" id="Phobius"/>
    </source>
</evidence>
<evidence type="ECO:0000313" key="4">
    <source>
        <dbReference type="Proteomes" id="UP001500427"/>
    </source>
</evidence>
<name>A0ABP9JA07_9MICO</name>
<gene>
    <name evidence="3" type="ORF">GCM10023258_16120</name>
</gene>
<protein>
    <recommendedName>
        <fullName evidence="5">PH domain-containing protein</fullName>
    </recommendedName>
</protein>
<feature type="transmembrane region" description="Helical" evidence="2">
    <location>
        <begin position="44"/>
        <end position="66"/>
    </location>
</feature>
<evidence type="ECO:0008006" key="5">
    <source>
        <dbReference type="Google" id="ProtNLM"/>
    </source>
</evidence>
<organism evidence="3 4">
    <name type="scientific">Terrabacter aeriphilus</name>
    <dbReference type="NCBI Taxonomy" id="515662"/>
    <lineage>
        <taxon>Bacteria</taxon>
        <taxon>Bacillati</taxon>
        <taxon>Actinomycetota</taxon>
        <taxon>Actinomycetes</taxon>
        <taxon>Micrococcales</taxon>
        <taxon>Intrasporangiaceae</taxon>
        <taxon>Terrabacter</taxon>
    </lineage>
</organism>
<reference evidence="4" key="1">
    <citation type="journal article" date="2019" name="Int. J. Syst. Evol. Microbiol.">
        <title>The Global Catalogue of Microorganisms (GCM) 10K type strain sequencing project: providing services to taxonomists for standard genome sequencing and annotation.</title>
        <authorList>
            <consortium name="The Broad Institute Genomics Platform"/>
            <consortium name="The Broad Institute Genome Sequencing Center for Infectious Disease"/>
            <person name="Wu L."/>
            <person name="Ma J."/>
        </authorList>
    </citation>
    <scope>NUCLEOTIDE SEQUENCE [LARGE SCALE GENOMIC DNA]</scope>
    <source>
        <strain evidence="4">JCM 17687</strain>
    </source>
</reference>
<keyword evidence="2" id="KW-0812">Transmembrane</keyword>
<feature type="region of interest" description="Disordered" evidence="1">
    <location>
        <begin position="139"/>
        <end position="174"/>
    </location>
</feature>
<dbReference type="EMBL" id="BAABIW010000011">
    <property type="protein sequence ID" value="GAA5024223.1"/>
    <property type="molecule type" value="Genomic_DNA"/>
</dbReference>
<feature type="transmembrane region" description="Helical" evidence="2">
    <location>
        <begin position="21"/>
        <end position="38"/>
    </location>
</feature>
<comment type="caution">
    <text evidence="3">The sequence shown here is derived from an EMBL/GenBank/DDBJ whole genome shotgun (WGS) entry which is preliminary data.</text>
</comment>
<keyword evidence="4" id="KW-1185">Reference proteome</keyword>
<dbReference type="Proteomes" id="UP001500427">
    <property type="component" value="Unassembled WGS sequence"/>
</dbReference>
<proteinExistence type="predicted"/>
<feature type="compositionally biased region" description="Low complexity" evidence="1">
    <location>
        <begin position="158"/>
        <end position="174"/>
    </location>
</feature>
<dbReference type="RefSeq" id="WP_345506951.1">
    <property type="nucleotide sequence ID" value="NZ_BAABIW010000011.1"/>
</dbReference>
<evidence type="ECO:0000313" key="3">
    <source>
        <dbReference type="EMBL" id="GAA5024223.1"/>
    </source>
</evidence>
<evidence type="ECO:0000256" key="1">
    <source>
        <dbReference type="SAM" id="MobiDB-lite"/>
    </source>
</evidence>
<accession>A0ABP9JA07</accession>
<keyword evidence="2" id="KW-0472">Membrane</keyword>
<keyword evidence="2" id="KW-1133">Transmembrane helix</keyword>
<sequence length="174" mass="18729">MSGTGGTHEGDGRGTLRAPTVHRALAALACPVLGYFVARLLVRFVPALPAAVPYAVCLAAALLLGWRAWSARVVLGEADLRVHNTLATTTIERPAVRRVSSTGRVEWLRGDRRPVRVPSEALSAPWWTFGASGSAYAHNRERVESWTRRSTPRRPAEPTEAGEPTEGGEPAEAT</sequence>